<dbReference type="PANTHER" id="PTHR42718">
    <property type="entry name" value="MAJOR FACILITATOR SUPERFAMILY MULTIDRUG TRANSPORTER MFSC"/>
    <property type="match status" value="1"/>
</dbReference>
<feature type="transmembrane region" description="Helical" evidence="7">
    <location>
        <begin position="346"/>
        <end position="364"/>
    </location>
</feature>
<dbReference type="Gene3D" id="1.20.1720.10">
    <property type="entry name" value="Multidrug resistance protein D"/>
    <property type="match status" value="1"/>
</dbReference>
<dbReference type="GO" id="GO:0005886">
    <property type="term" value="C:plasma membrane"/>
    <property type="evidence" value="ECO:0007669"/>
    <property type="project" value="UniProtKB-SubCell"/>
</dbReference>
<evidence type="ECO:0000256" key="3">
    <source>
        <dbReference type="ARBA" id="ARBA00022475"/>
    </source>
</evidence>
<feature type="transmembrane region" description="Helical" evidence="7">
    <location>
        <begin position="212"/>
        <end position="232"/>
    </location>
</feature>
<evidence type="ECO:0000313" key="10">
    <source>
        <dbReference type="Proteomes" id="UP000077701"/>
    </source>
</evidence>
<feature type="transmembrane region" description="Helical" evidence="7">
    <location>
        <begin position="151"/>
        <end position="174"/>
    </location>
</feature>
<feature type="transmembrane region" description="Helical" evidence="7">
    <location>
        <begin position="443"/>
        <end position="465"/>
    </location>
</feature>
<evidence type="ECO:0000313" key="9">
    <source>
        <dbReference type="EMBL" id="GAT66569.1"/>
    </source>
</evidence>
<sequence>MRLHVLLGLMIPSSTEGRWDARLWAALAVLCAVVFLDALDVSMVGVALPSIQADLGLSTDSLQWVVSGYVLGYGGLLLLGGRTADLLGRRRVFLVALAVFAVASLLGGLVNDGTLLIAARFVKGISAAFTAPAALSIITTTFAEGPARNRALSIFTASGASGFSLGLVISGLLTELGWRWTFLMPVPVAVIALVAALRFLPKRPEERAESGHDLVGAVTITASMLLLVFAVVEAPEAGWGSLRTVGSLLAAAALLAAFVVTERRVRHPLVRLGILRSGPIVRANLGLVILFGSYVGFQFVAMQYFQNFLHWSPLETALAFLPAGLLVAVTSTKMGDLADRFGTARLIVIGSAALAAGYAFFLRVDGAPDLATLVIPGMVLLGVAFALSFPSLNIQATNGVADDEQGLASGLLNTSGQVGGAVVLAVVTAVLTSSTSADPLDGFRAAIAVSGILALAGLVIALTGLRGARTAAAERKEEPVLEPV</sequence>
<dbReference type="AlphaFoldDB" id="A0A171CE43"/>
<feature type="transmembrane region" description="Helical" evidence="7">
    <location>
        <begin position="117"/>
        <end position="139"/>
    </location>
</feature>
<dbReference type="PANTHER" id="PTHR42718:SF46">
    <property type="entry name" value="BLR6921 PROTEIN"/>
    <property type="match status" value="1"/>
</dbReference>
<gene>
    <name evidence="9" type="ORF">PS9374_02219</name>
</gene>
<evidence type="ECO:0000256" key="4">
    <source>
        <dbReference type="ARBA" id="ARBA00022692"/>
    </source>
</evidence>
<keyword evidence="3" id="KW-1003">Cell membrane</keyword>
<feature type="transmembrane region" description="Helical" evidence="7">
    <location>
        <begin position="21"/>
        <end position="41"/>
    </location>
</feature>
<dbReference type="InterPro" id="IPR011701">
    <property type="entry name" value="MFS"/>
</dbReference>
<feature type="transmembrane region" description="Helical" evidence="7">
    <location>
        <begin position="61"/>
        <end position="80"/>
    </location>
</feature>
<dbReference type="PROSITE" id="PS50850">
    <property type="entry name" value="MFS"/>
    <property type="match status" value="1"/>
</dbReference>
<evidence type="ECO:0000256" key="2">
    <source>
        <dbReference type="ARBA" id="ARBA00022448"/>
    </source>
</evidence>
<dbReference type="OrthoDB" id="7375466at2"/>
<organism evidence="9 10">
    <name type="scientific">Planomonospora sphaerica</name>
    <dbReference type="NCBI Taxonomy" id="161355"/>
    <lineage>
        <taxon>Bacteria</taxon>
        <taxon>Bacillati</taxon>
        <taxon>Actinomycetota</taxon>
        <taxon>Actinomycetes</taxon>
        <taxon>Streptosporangiales</taxon>
        <taxon>Streptosporangiaceae</taxon>
        <taxon>Planomonospora</taxon>
    </lineage>
</organism>
<dbReference type="CDD" id="cd17321">
    <property type="entry name" value="MFS_MMR_MDR_like"/>
    <property type="match status" value="1"/>
</dbReference>
<dbReference type="GO" id="GO:0022857">
    <property type="term" value="F:transmembrane transporter activity"/>
    <property type="evidence" value="ECO:0007669"/>
    <property type="project" value="InterPro"/>
</dbReference>
<feature type="transmembrane region" description="Helical" evidence="7">
    <location>
        <begin position="238"/>
        <end position="260"/>
    </location>
</feature>
<reference evidence="10" key="2">
    <citation type="submission" date="2016-04" db="EMBL/GenBank/DDBJ databases">
        <title>Planomonospora sphaerica JCM9374 whole genome shotgun sequence.</title>
        <authorList>
            <person name="Suzuki T."/>
            <person name="Dohra H."/>
            <person name="Kodani S."/>
        </authorList>
    </citation>
    <scope>NUCLEOTIDE SEQUENCE [LARGE SCALE GENOMIC DNA]</scope>
    <source>
        <strain evidence="10">JCM 9374</strain>
    </source>
</reference>
<dbReference type="PROSITE" id="PS00216">
    <property type="entry name" value="SUGAR_TRANSPORT_1"/>
    <property type="match status" value="1"/>
</dbReference>
<comment type="caution">
    <text evidence="9">The sequence shown here is derived from an EMBL/GenBank/DDBJ whole genome shotgun (WGS) entry which is preliminary data.</text>
</comment>
<evidence type="ECO:0000256" key="5">
    <source>
        <dbReference type="ARBA" id="ARBA00022989"/>
    </source>
</evidence>
<keyword evidence="4 7" id="KW-0812">Transmembrane</keyword>
<feature type="transmembrane region" description="Helical" evidence="7">
    <location>
        <begin position="180"/>
        <end position="200"/>
    </location>
</feature>
<feature type="domain" description="Major facilitator superfamily (MFS) profile" evidence="8">
    <location>
        <begin position="26"/>
        <end position="469"/>
    </location>
</feature>
<feature type="transmembrane region" description="Helical" evidence="7">
    <location>
        <begin position="317"/>
        <end position="334"/>
    </location>
</feature>
<proteinExistence type="predicted"/>
<dbReference type="Gene3D" id="1.20.1250.20">
    <property type="entry name" value="MFS general substrate transporter like domains"/>
    <property type="match status" value="1"/>
</dbReference>
<dbReference type="InterPro" id="IPR036259">
    <property type="entry name" value="MFS_trans_sf"/>
</dbReference>
<dbReference type="EMBL" id="BDCX01000004">
    <property type="protein sequence ID" value="GAT66569.1"/>
    <property type="molecule type" value="Genomic_DNA"/>
</dbReference>
<feature type="transmembrane region" description="Helical" evidence="7">
    <location>
        <begin position="92"/>
        <end position="111"/>
    </location>
</feature>
<protein>
    <submittedName>
        <fullName evidence="9">MFS transporter</fullName>
    </submittedName>
</protein>
<dbReference type="InterPro" id="IPR005829">
    <property type="entry name" value="Sugar_transporter_CS"/>
</dbReference>
<dbReference type="Pfam" id="PF07690">
    <property type="entry name" value="MFS_1"/>
    <property type="match status" value="1"/>
</dbReference>
<feature type="transmembrane region" description="Helical" evidence="7">
    <location>
        <begin position="281"/>
        <end position="305"/>
    </location>
</feature>
<keyword evidence="5 7" id="KW-1133">Transmembrane helix</keyword>
<keyword evidence="10" id="KW-1185">Reference proteome</keyword>
<comment type="subcellular location">
    <subcellularLocation>
        <location evidence="1">Cell membrane</location>
        <topology evidence="1">Multi-pass membrane protein</topology>
    </subcellularLocation>
</comment>
<feature type="transmembrane region" description="Helical" evidence="7">
    <location>
        <begin position="410"/>
        <end position="431"/>
    </location>
</feature>
<evidence type="ECO:0000259" key="8">
    <source>
        <dbReference type="PROSITE" id="PS50850"/>
    </source>
</evidence>
<feature type="transmembrane region" description="Helical" evidence="7">
    <location>
        <begin position="370"/>
        <end position="389"/>
    </location>
</feature>
<evidence type="ECO:0000256" key="6">
    <source>
        <dbReference type="ARBA" id="ARBA00023136"/>
    </source>
</evidence>
<dbReference type="Proteomes" id="UP000077701">
    <property type="component" value="Unassembled WGS sequence"/>
</dbReference>
<dbReference type="InterPro" id="IPR020846">
    <property type="entry name" value="MFS_dom"/>
</dbReference>
<evidence type="ECO:0000256" key="1">
    <source>
        <dbReference type="ARBA" id="ARBA00004651"/>
    </source>
</evidence>
<reference evidence="9 10" key="1">
    <citation type="journal article" date="2016" name="Genome Announc.">
        <title>Draft Genome Sequence of Planomonospora sphaerica JCM9374, a Rare Actinomycete.</title>
        <authorList>
            <person name="Dohra H."/>
            <person name="Suzuki T."/>
            <person name="Inoue Y."/>
            <person name="Kodani S."/>
        </authorList>
    </citation>
    <scope>NUCLEOTIDE SEQUENCE [LARGE SCALE GENOMIC DNA]</scope>
    <source>
        <strain evidence="9 10">JCM 9374</strain>
    </source>
</reference>
<dbReference type="STRING" id="161355.PS9374_02219"/>
<dbReference type="SUPFAM" id="SSF103473">
    <property type="entry name" value="MFS general substrate transporter"/>
    <property type="match status" value="1"/>
</dbReference>
<evidence type="ECO:0000256" key="7">
    <source>
        <dbReference type="SAM" id="Phobius"/>
    </source>
</evidence>
<keyword evidence="2" id="KW-0813">Transport</keyword>
<name>A0A171CE43_9ACTN</name>
<accession>A0A171CE43</accession>
<keyword evidence="6 7" id="KW-0472">Membrane</keyword>